<dbReference type="InterPro" id="IPR017441">
    <property type="entry name" value="Protein_kinase_ATP_BS"/>
</dbReference>
<dbReference type="CDD" id="cd14014">
    <property type="entry name" value="STKc_PknB_like"/>
    <property type="match status" value="1"/>
</dbReference>
<dbReference type="STRING" id="1121015.GCA_000420545_01870"/>
<dbReference type="InterPro" id="IPR011009">
    <property type="entry name" value="Kinase-like_dom_sf"/>
</dbReference>
<dbReference type="Gene3D" id="1.10.510.10">
    <property type="entry name" value="Transferase(Phosphotransferase) domain 1"/>
    <property type="match status" value="1"/>
</dbReference>
<gene>
    <name evidence="8" type="ORF">N789_07090</name>
</gene>
<protein>
    <recommendedName>
        <fullName evidence="7">Protein kinase domain-containing protein</fullName>
    </recommendedName>
</protein>
<dbReference type="SUPFAM" id="SSF56112">
    <property type="entry name" value="Protein kinase-like (PK-like)"/>
    <property type="match status" value="1"/>
</dbReference>
<dbReference type="PANTHER" id="PTHR43289:SF34">
    <property type="entry name" value="SERINE_THREONINE-PROTEIN KINASE YBDM-RELATED"/>
    <property type="match status" value="1"/>
</dbReference>
<dbReference type="PROSITE" id="PS00107">
    <property type="entry name" value="PROTEIN_KINASE_ATP"/>
    <property type="match status" value="1"/>
</dbReference>
<dbReference type="Gene3D" id="3.30.200.20">
    <property type="entry name" value="Phosphorylase Kinase, domain 1"/>
    <property type="match status" value="1"/>
</dbReference>
<evidence type="ECO:0000313" key="9">
    <source>
        <dbReference type="Proteomes" id="UP000029385"/>
    </source>
</evidence>
<keyword evidence="2 5" id="KW-0547">Nucleotide-binding</keyword>
<feature type="domain" description="Protein kinase" evidence="7">
    <location>
        <begin position="77"/>
        <end position="361"/>
    </location>
</feature>
<organism evidence="8 9">
    <name type="scientific">Arenimonas oryziterrae DSM 21050 = YC6267</name>
    <dbReference type="NCBI Taxonomy" id="1121015"/>
    <lineage>
        <taxon>Bacteria</taxon>
        <taxon>Pseudomonadati</taxon>
        <taxon>Pseudomonadota</taxon>
        <taxon>Gammaproteobacteria</taxon>
        <taxon>Lysobacterales</taxon>
        <taxon>Lysobacteraceae</taxon>
        <taxon>Arenimonas</taxon>
    </lineage>
</organism>
<dbReference type="InterPro" id="IPR000719">
    <property type="entry name" value="Prot_kinase_dom"/>
</dbReference>
<evidence type="ECO:0000259" key="7">
    <source>
        <dbReference type="PROSITE" id="PS50011"/>
    </source>
</evidence>
<dbReference type="SUPFAM" id="SSF48452">
    <property type="entry name" value="TPR-like"/>
    <property type="match status" value="2"/>
</dbReference>
<evidence type="ECO:0000256" key="4">
    <source>
        <dbReference type="ARBA" id="ARBA00022840"/>
    </source>
</evidence>
<feature type="binding site" evidence="5">
    <location>
        <position position="108"/>
    </location>
    <ligand>
        <name>ATP</name>
        <dbReference type="ChEBI" id="CHEBI:30616"/>
    </ligand>
</feature>
<dbReference type="Pfam" id="PF13424">
    <property type="entry name" value="TPR_12"/>
    <property type="match status" value="1"/>
</dbReference>
<evidence type="ECO:0000256" key="6">
    <source>
        <dbReference type="SAM" id="Phobius"/>
    </source>
</evidence>
<dbReference type="InterPro" id="IPR019734">
    <property type="entry name" value="TPR_rpt"/>
</dbReference>
<dbReference type="GO" id="GO:0004674">
    <property type="term" value="F:protein serine/threonine kinase activity"/>
    <property type="evidence" value="ECO:0007669"/>
    <property type="project" value="TreeGrafter"/>
</dbReference>
<keyword evidence="1" id="KW-0808">Transferase</keyword>
<dbReference type="RefSeq" id="WP_022969486.1">
    <property type="nucleotide sequence ID" value="NZ_ATVD01000003.1"/>
</dbReference>
<keyword evidence="6" id="KW-0472">Membrane</keyword>
<evidence type="ECO:0000256" key="1">
    <source>
        <dbReference type="ARBA" id="ARBA00022679"/>
    </source>
</evidence>
<dbReference type="eggNOG" id="COG0515">
    <property type="taxonomic scope" value="Bacteria"/>
</dbReference>
<dbReference type="Pfam" id="PF00069">
    <property type="entry name" value="Pkinase"/>
    <property type="match status" value="1"/>
</dbReference>
<dbReference type="SMART" id="SM00220">
    <property type="entry name" value="S_TKc"/>
    <property type="match status" value="1"/>
</dbReference>
<dbReference type="OrthoDB" id="9801841at2"/>
<keyword evidence="9" id="KW-1185">Reference proteome</keyword>
<evidence type="ECO:0000256" key="5">
    <source>
        <dbReference type="PROSITE-ProRule" id="PRU10141"/>
    </source>
</evidence>
<reference evidence="8 9" key="1">
    <citation type="submission" date="2013-09" db="EMBL/GenBank/DDBJ databases">
        <title>Genome sequencing of Arenimonas oryziterrae.</title>
        <authorList>
            <person name="Chen F."/>
            <person name="Wang G."/>
        </authorList>
    </citation>
    <scope>NUCLEOTIDE SEQUENCE [LARGE SCALE GENOMIC DNA]</scope>
    <source>
        <strain evidence="8 9">YC6267</strain>
    </source>
</reference>
<feature type="transmembrane region" description="Helical" evidence="6">
    <location>
        <begin position="385"/>
        <end position="407"/>
    </location>
</feature>
<evidence type="ECO:0000256" key="3">
    <source>
        <dbReference type="ARBA" id="ARBA00022777"/>
    </source>
</evidence>
<accession>A0A091BIK2</accession>
<dbReference type="Gene3D" id="1.25.40.10">
    <property type="entry name" value="Tetratricopeptide repeat domain"/>
    <property type="match status" value="2"/>
</dbReference>
<keyword evidence="6" id="KW-0812">Transmembrane</keyword>
<dbReference type="SMART" id="SM00028">
    <property type="entry name" value="TPR"/>
    <property type="match status" value="3"/>
</dbReference>
<keyword evidence="6" id="KW-1133">Transmembrane helix</keyword>
<name>A0A091BIK2_9GAMM</name>
<keyword evidence="3" id="KW-0418">Kinase</keyword>
<comment type="caution">
    <text evidence="8">The sequence shown here is derived from an EMBL/GenBank/DDBJ whole genome shotgun (WGS) entry which is preliminary data.</text>
</comment>
<sequence length="929" mass="102037">MQGDRWSRLSPLLDELLELTGPSRDARLARIAREDGELAAELKKMMSLEDERPDFLAQPLVDANLFAPQAGQEIGPYRLVAPLGEGGMGQVWLAMRSDGLYERRVALKLLRPGLGDAGLRARFTRERQILARLGHAHIARLLDAGISQDGQPYLALDYVRGDPITDYAKKHGLDVRTRLHLFAQVCAAVSHAHANLVVHRDLKPSNILVTPAGEVCLLDFGIAKLLDQAAEELTEITQTDSRAFTLHYAAPEQLRREAITTMTDVYSLGVVLYELLTDCIPYDLERQTDAAWEEAILGAEPIRPSAAVARLAKESGLLVDRRRVRHLSGDLDRIILKTLDKVPEHRYPSVEALAQDLRRYLDGQPVQARSQSFGYRARKYLRRHALAVGLGGAATAVLTITLAIVTWQANRAVQEASRAQAMQDFVIALFENTGNASHAQGLDVRALLDAGVRRADTELATQPQARAELLGLIARLRSGLGDDRETLRLLDRQQEIIHSLGPSAPPTLQLEAAALRGRSLRELGRAQDCLTALSPLLSKARDEAHRAPLQTAEFESQLGRCHRQLNGRDVARDLFGESLKLRRGNAGSGALEAESQTDLALLQLDDGQTVEGISALRDALAKLRASVGERNALGVDIWRSLGEAYDRQDNLVESEAAYRQALDIALGRFGTQHPRTTAVQQRLAEELARVGKLQEAERLLELAEDSVGQRWGSDSLQFAEIVSLRGRLALDRDRAADAETALTEAVRLWREHTQLSAHAWDLCWLAMAQSDQAKDALAESSGRECVAVLRSKSGEHPGTALALLGEAALDRGDRERAQQWLGQVDAIPVNARDPAVALARARVAVLSDAPDTDARLAASLQLLPDDAAHRRGRWQLQALQAAHTCRVESWLIGQTLRAQALAAAKLGEPEHLRLQRRLQRMSADCPAAN</sequence>
<dbReference type="Proteomes" id="UP000029385">
    <property type="component" value="Unassembled WGS sequence"/>
</dbReference>
<dbReference type="InterPro" id="IPR008271">
    <property type="entry name" value="Ser/Thr_kinase_AS"/>
</dbReference>
<dbReference type="EMBL" id="AVCI01000003">
    <property type="protein sequence ID" value="KFN44175.1"/>
    <property type="molecule type" value="Genomic_DNA"/>
</dbReference>
<dbReference type="AlphaFoldDB" id="A0A091BIK2"/>
<dbReference type="PROSITE" id="PS50011">
    <property type="entry name" value="PROTEIN_KINASE_DOM"/>
    <property type="match status" value="1"/>
</dbReference>
<dbReference type="PANTHER" id="PTHR43289">
    <property type="entry name" value="MITOGEN-ACTIVATED PROTEIN KINASE KINASE KINASE 20-RELATED"/>
    <property type="match status" value="1"/>
</dbReference>
<dbReference type="PATRIC" id="fig|1121015.4.peg.909"/>
<evidence type="ECO:0000313" key="8">
    <source>
        <dbReference type="EMBL" id="KFN44175.1"/>
    </source>
</evidence>
<proteinExistence type="predicted"/>
<dbReference type="PROSITE" id="PS00108">
    <property type="entry name" value="PROTEIN_KINASE_ST"/>
    <property type="match status" value="1"/>
</dbReference>
<dbReference type="InterPro" id="IPR011990">
    <property type="entry name" value="TPR-like_helical_dom_sf"/>
</dbReference>
<dbReference type="eggNOG" id="COG0457">
    <property type="taxonomic scope" value="Bacteria"/>
</dbReference>
<evidence type="ECO:0000256" key="2">
    <source>
        <dbReference type="ARBA" id="ARBA00022741"/>
    </source>
</evidence>
<keyword evidence="4 5" id="KW-0067">ATP-binding</keyword>
<dbReference type="GO" id="GO:0005524">
    <property type="term" value="F:ATP binding"/>
    <property type="evidence" value="ECO:0007669"/>
    <property type="project" value="UniProtKB-UniRule"/>
</dbReference>